<dbReference type="EMBL" id="LMAW01003115">
    <property type="protein sequence ID" value="KQK73950.1"/>
    <property type="molecule type" value="Genomic_DNA"/>
</dbReference>
<sequence length="108" mass="12172">MTGVAAIVFLLQLLPKAHGQVFADKLVQHHEKSLQFLQTSLGGEISEPRYFHVQGSRQNIKELMCPDAMVMGGYVVDVDVTSSRGKMIPELRGERRCYEEKYVIGYSL</sequence>
<evidence type="ECO:0000313" key="2">
    <source>
        <dbReference type="EMBL" id="KQK73950.1"/>
    </source>
</evidence>
<accession>A0A0Q3T0C4</accession>
<name>A0A0Q3T0C4_AMAAE</name>
<feature type="signal peptide" evidence="1">
    <location>
        <begin position="1"/>
        <end position="19"/>
    </location>
</feature>
<dbReference type="Proteomes" id="UP000051836">
    <property type="component" value="Unassembled WGS sequence"/>
</dbReference>
<evidence type="ECO:0000313" key="3">
    <source>
        <dbReference type="Proteomes" id="UP000051836"/>
    </source>
</evidence>
<gene>
    <name evidence="2" type="ORF">AAES_162457</name>
</gene>
<keyword evidence="3" id="KW-1185">Reference proteome</keyword>
<evidence type="ECO:0000256" key="1">
    <source>
        <dbReference type="SAM" id="SignalP"/>
    </source>
</evidence>
<comment type="caution">
    <text evidence="2">The sequence shown here is derived from an EMBL/GenBank/DDBJ whole genome shotgun (WGS) entry which is preliminary data.</text>
</comment>
<feature type="chain" id="PRO_5006207715" evidence="1">
    <location>
        <begin position="20"/>
        <end position="108"/>
    </location>
</feature>
<reference evidence="2 3" key="1">
    <citation type="submission" date="2015-10" db="EMBL/GenBank/DDBJ databases">
        <authorList>
            <person name="Gilbert D.G."/>
        </authorList>
    </citation>
    <scope>NUCLEOTIDE SEQUENCE [LARGE SCALE GENOMIC DNA]</scope>
    <source>
        <strain evidence="2">FVVF132</strain>
    </source>
</reference>
<organism evidence="2 3">
    <name type="scientific">Amazona aestiva</name>
    <name type="common">Blue-fronted Amazon parrot</name>
    <dbReference type="NCBI Taxonomy" id="12930"/>
    <lineage>
        <taxon>Eukaryota</taxon>
        <taxon>Metazoa</taxon>
        <taxon>Chordata</taxon>
        <taxon>Craniata</taxon>
        <taxon>Vertebrata</taxon>
        <taxon>Euteleostomi</taxon>
        <taxon>Archelosauria</taxon>
        <taxon>Archosauria</taxon>
        <taxon>Dinosauria</taxon>
        <taxon>Saurischia</taxon>
        <taxon>Theropoda</taxon>
        <taxon>Coelurosauria</taxon>
        <taxon>Aves</taxon>
        <taxon>Neognathae</taxon>
        <taxon>Neoaves</taxon>
        <taxon>Telluraves</taxon>
        <taxon>Australaves</taxon>
        <taxon>Psittaciformes</taxon>
        <taxon>Psittacidae</taxon>
        <taxon>Amazona</taxon>
    </lineage>
</organism>
<dbReference type="AlphaFoldDB" id="A0A0Q3T0C4"/>
<proteinExistence type="predicted"/>
<keyword evidence="1" id="KW-0732">Signal</keyword>
<protein>
    <submittedName>
        <fullName evidence="2">Uncharacterized protein</fullName>
    </submittedName>
</protein>